<organism evidence="6 7">
    <name type="scientific">Brockia lithotrophica</name>
    <dbReference type="NCBI Taxonomy" id="933949"/>
    <lineage>
        <taxon>Bacteria</taxon>
        <taxon>Bacillati</taxon>
        <taxon>Bacillota</taxon>
        <taxon>Bacilli</taxon>
        <taxon>Bacillales</taxon>
        <taxon>Bacillales Family X. Incertae Sedis</taxon>
        <taxon>Brockia</taxon>
    </lineage>
</organism>
<keyword evidence="3" id="KW-0547">Nucleotide-binding</keyword>
<dbReference type="InterPro" id="IPR017871">
    <property type="entry name" value="ABC_transporter-like_CS"/>
</dbReference>
<sequence length="373" mass="41831">MNSYPVVLEVREVRKRIGGREILKGVDLEIRRGEIFGLLGPNGAGKTSLIRVLLGLMRPDKGSVHYFGMSLADARENVLRRVGAIIEKPDAYPYLSGYENLLHFGRMHPQGVTKERILEVARIVGLSERIRDRVSRYSLGMKQRLALAIALLHDPEILILDEPLNGLDPEGMRDVRDLLRRYVRERGGTVLVSSHLLREMELIADRFAMIERGQVIAVEELRGTPPLEERTTYLLYLAPEERVRAELPAVLSALVSSPSDEQLRNGEYGQAQANGEDSVSSSPAGMLEFPSPESLRELVPGWNSEVEGGVWVQVKLPSFQVPELHRALVARSVNVYAAVPVRTSLEERYLNLVRSAREREKNWVAVPHGKKEG</sequence>
<keyword evidence="2" id="KW-0813">Transport</keyword>
<dbReference type="SMART" id="SM00382">
    <property type="entry name" value="AAA"/>
    <property type="match status" value="1"/>
</dbReference>
<dbReference type="PROSITE" id="PS00211">
    <property type="entry name" value="ABC_TRANSPORTER_1"/>
    <property type="match status" value="1"/>
</dbReference>
<dbReference type="Gene3D" id="3.40.50.300">
    <property type="entry name" value="P-loop containing nucleotide triphosphate hydrolases"/>
    <property type="match status" value="1"/>
</dbReference>
<dbReference type="SUPFAM" id="SSF52540">
    <property type="entry name" value="P-loop containing nucleoside triphosphate hydrolases"/>
    <property type="match status" value="1"/>
</dbReference>
<dbReference type="Pfam" id="PF00005">
    <property type="entry name" value="ABC_tran"/>
    <property type="match status" value="1"/>
</dbReference>
<feature type="domain" description="ABC transporter" evidence="5">
    <location>
        <begin position="8"/>
        <end position="237"/>
    </location>
</feature>
<name>A0A2T5G5R7_9BACL</name>
<dbReference type="AlphaFoldDB" id="A0A2T5G5R7"/>
<dbReference type="InterPro" id="IPR003593">
    <property type="entry name" value="AAA+_ATPase"/>
</dbReference>
<evidence type="ECO:0000256" key="4">
    <source>
        <dbReference type="ARBA" id="ARBA00022840"/>
    </source>
</evidence>
<keyword evidence="4 6" id="KW-0067">ATP-binding</keyword>
<proteinExistence type="inferred from homology"/>
<dbReference type="InterPro" id="IPR027417">
    <property type="entry name" value="P-loop_NTPase"/>
</dbReference>
<evidence type="ECO:0000313" key="7">
    <source>
        <dbReference type="Proteomes" id="UP000244016"/>
    </source>
</evidence>
<gene>
    <name evidence="6" type="ORF">BLITH_1582</name>
</gene>
<evidence type="ECO:0000256" key="3">
    <source>
        <dbReference type="ARBA" id="ARBA00022741"/>
    </source>
</evidence>
<accession>A0A2T5G5R7</accession>
<dbReference type="GO" id="GO:0005524">
    <property type="term" value="F:ATP binding"/>
    <property type="evidence" value="ECO:0007669"/>
    <property type="project" value="UniProtKB-KW"/>
</dbReference>
<dbReference type="PANTHER" id="PTHR43335">
    <property type="entry name" value="ABC TRANSPORTER, ATP-BINDING PROTEIN"/>
    <property type="match status" value="1"/>
</dbReference>
<evidence type="ECO:0000313" key="6">
    <source>
        <dbReference type="EMBL" id="PTQ51505.1"/>
    </source>
</evidence>
<evidence type="ECO:0000256" key="1">
    <source>
        <dbReference type="ARBA" id="ARBA00005417"/>
    </source>
</evidence>
<comment type="similarity">
    <text evidence="1">Belongs to the ABC transporter superfamily.</text>
</comment>
<dbReference type="EMBL" id="PEBW01000005">
    <property type="protein sequence ID" value="PTQ51505.1"/>
    <property type="molecule type" value="Genomic_DNA"/>
</dbReference>
<dbReference type="InterPro" id="IPR003439">
    <property type="entry name" value="ABC_transporter-like_ATP-bd"/>
</dbReference>
<protein>
    <submittedName>
        <fullName evidence="6">ABC transporter, ATP-binding protein</fullName>
    </submittedName>
</protein>
<evidence type="ECO:0000256" key="2">
    <source>
        <dbReference type="ARBA" id="ARBA00022448"/>
    </source>
</evidence>
<dbReference type="Proteomes" id="UP000244016">
    <property type="component" value="Unassembled WGS sequence"/>
</dbReference>
<evidence type="ECO:0000259" key="5">
    <source>
        <dbReference type="PROSITE" id="PS50893"/>
    </source>
</evidence>
<dbReference type="PROSITE" id="PS50893">
    <property type="entry name" value="ABC_TRANSPORTER_2"/>
    <property type="match status" value="1"/>
</dbReference>
<dbReference type="PANTHER" id="PTHR43335:SF4">
    <property type="entry name" value="ABC TRANSPORTER, ATP-BINDING PROTEIN"/>
    <property type="match status" value="1"/>
</dbReference>
<comment type="caution">
    <text evidence="6">The sequence shown here is derived from an EMBL/GenBank/DDBJ whole genome shotgun (WGS) entry which is preliminary data.</text>
</comment>
<reference evidence="6 7" key="1">
    <citation type="submission" date="2017-08" db="EMBL/GenBank/DDBJ databases">
        <title>Burning lignite coal seam in the remote Altai Mountains harbors a hydrogen-driven thermophilic microbial community.</title>
        <authorList>
            <person name="Kadnikov V.V."/>
            <person name="Mardanov A.V."/>
            <person name="Ivasenko D."/>
            <person name="Beletsky A.V."/>
            <person name="Karnachuk O.V."/>
            <person name="Ravin N.V."/>
        </authorList>
    </citation>
    <scope>NUCLEOTIDE SEQUENCE [LARGE SCALE GENOMIC DNA]</scope>
    <source>
        <strain evidence="6">AL31</strain>
    </source>
</reference>
<dbReference type="GO" id="GO:0016887">
    <property type="term" value="F:ATP hydrolysis activity"/>
    <property type="evidence" value="ECO:0007669"/>
    <property type="project" value="InterPro"/>
</dbReference>